<protein>
    <submittedName>
        <fullName evidence="2">MOSC domain-containing protein</fullName>
    </submittedName>
</protein>
<dbReference type="InterPro" id="IPR011037">
    <property type="entry name" value="Pyrv_Knase-like_insert_dom_sf"/>
</dbReference>
<reference evidence="2" key="1">
    <citation type="submission" date="2020-12" db="EMBL/GenBank/DDBJ databases">
        <title>Taurinivorans muris gen. nov., sp. nov., fundamental and realized metabolic niche of a ubiquitous sulfidogenic bacterium in the murine intestine.</title>
        <authorList>
            <person name="Ye H."/>
            <person name="Hanson B.T."/>
            <person name="Loy A."/>
        </authorList>
    </citation>
    <scope>NUCLEOTIDE SEQUENCE</scope>
    <source>
        <strain evidence="2">LT0009</strain>
    </source>
</reference>
<dbReference type="Gene3D" id="2.40.33.20">
    <property type="entry name" value="PK beta-barrel domain-like"/>
    <property type="match status" value="1"/>
</dbReference>
<proteinExistence type="predicted"/>
<dbReference type="PANTHER" id="PTHR36930">
    <property type="entry name" value="METAL-SULFUR CLUSTER BIOSYNTHESIS PROTEINS YUAD-RELATED"/>
    <property type="match status" value="1"/>
</dbReference>
<name>A0ABY5Y1T5_9BACT</name>
<dbReference type="RefSeq" id="WP_334315563.1">
    <property type="nucleotide sequence ID" value="NZ_CP065938.1"/>
</dbReference>
<keyword evidence="3" id="KW-1185">Reference proteome</keyword>
<dbReference type="PROSITE" id="PS51340">
    <property type="entry name" value="MOSC"/>
    <property type="match status" value="1"/>
</dbReference>
<feature type="domain" description="MOSC" evidence="1">
    <location>
        <begin position="18"/>
        <end position="142"/>
    </location>
</feature>
<accession>A0ABY5Y1T5</accession>
<dbReference type="InterPro" id="IPR052716">
    <property type="entry name" value="MOSC_domain"/>
</dbReference>
<dbReference type="Proteomes" id="UP001058120">
    <property type="component" value="Chromosome"/>
</dbReference>
<sequence length="143" mass="15615">MGKVISTNISEIRGIQKHNVGKVKLVEDYGIENDAHAGKWHRQVSLLSHEKIAAFRAKGAIVNDGAFGENIVVSGIDFKNLPVGTRLQCNEVILEMTQIGKECHHGCEIFQKMGDCIMPREGVFAKIIKGGEIAVGDEMTVIS</sequence>
<dbReference type="EMBL" id="CP065938">
    <property type="protein sequence ID" value="UWX05968.1"/>
    <property type="molecule type" value="Genomic_DNA"/>
</dbReference>
<dbReference type="SUPFAM" id="SSF50800">
    <property type="entry name" value="PK beta-barrel domain-like"/>
    <property type="match status" value="1"/>
</dbReference>
<dbReference type="InterPro" id="IPR005302">
    <property type="entry name" value="MoCF_Sase_C"/>
</dbReference>
<dbReference type="PANTHER" id="PTHR36930:SF1">
    <property type="entry name" value="MOSC DOMAIN-CONTAINING PROTEIN"/>
    <property type="match status" value="1"/>
</dbReference>
<evidence type="ECO:0000259" key="1">
    <source>
        <dbReference type="PROSITE" id="PS51340"/>
    </source>
</evidence>
<dbReference type="Pfam" id="PF03473">
    <property type="entry name" value="MOSC"/>
    <property type="match status" value="1"/>
</dbReference>
<evidence type="ECO:0000313" key="2">
    <source>
        <dbReference type="EMBL" id="UWX05968.1"/>
    </source>
</evidence>
<organism evidence="2 3">
    <name type="scientific">Taurinivorans muris</name>
    <dbReference type="NCBI Taxonomy" id="2787751"/>
    <lineage>
        <taxon>Bacteria</taxon>
        <taxon>Pseudomonadati</taxon>
        <taxon>Thermodesulfobacteriota</taxon>
        <taxon>Desulfovibrionia</taxon>
        <taxon>Desulfovibrionales</taxon>
        <taxon>Desulfovibrionaceae</taxon>
        <taxon>Taurinivorans</taxon>
    </lineage>
</organism>
<gene>
    <name evidence="2" type="ORF">JBF11_01180</name>
</gene>
<evidence type="ECO:0000313" key="3">
    <source>
        <dbReference type="Proteomes" id="UP001058120"/>
    </source>
</evidence>